<accession>A0A8X6SI10</accession>
<reference evidence="1" key="1">
    <citation type="submission" date="2020-08" db="EMBL/GenBank/DDBJ databases">
        <title>Multicomponent nature underlies the extraordinary mechanical properties of spider dragline silk.</title>
        <authorList>
            <person name="Kono N."/>
            <person name="Nakamura H."/>
            <person name="Mori M."/>
            <person name="Yoshida Y."/>
            <person name="Ohtoshi R."/>
            <person name="Malay A.D."/>
            <person name="Moran D.A.P."/>
            <person name="Tomita M."/>
            <person name="Numata K."/>
            <person name="Arakawa K."/>
        </authorList>
    </citation>
    <scope>NUCLEOTIDE SEQUENCE</scope>
</reference>
<evidence type="ECO:0000313" key="2">
    <source>
        <dbReference type="Proteomes" id="UP000887159"/>
    </source>
</evidence>
<proteinExistence type="predicted"/>
<dbReference type="AlphaFoldDB" id="A0A8X6SI10"/>
<name>A0A8X6SI10_TRICX</name>
<keyword evidence="2" id="KW-1185">Reference proteome</keyword>
<gene>
    <name evidence="1" type="ORF">TNCV_4659891</name>
</gene>
<sequence>MKSSSPSRMMRGCRGSVLEESYLSALIIKLIYEHPARSYMRAIDDRPCSFVSPVPMERKLHPTLILHGRHVP</sequence>
<dbReference type="Proteomes" id="UP000887159">
    <property type="component" value="Unassembled WGS sequence"/>
</dbReference>
<comment type="caution">
    <text evidence="1">The sequence shown here is derived from an EMBL/GenBank/DDBJ whole genome shotgun (WGS) entry which is preliminary data.</text>
</comment>
<protein>
    <submittedName>
        <fullName evidence="1">Uncharacterized protein</fullName>
    </submittedName>
</protein>
<evidence type="ECO:0000313" key="1">
    <source>
        <dbReference type="EMBL" id="GFY08796.1"/>
    </source>
</evidence>
<organism evidence="1 2">
    <name type="scientific">Trichonephila clavipes</name>
    <name type="common">Golden silk orbweaver</name>
    <name type="synonym">Nephila clavipes</name>
    <dbReference type="NCBI Taxonomy" id="2585209"/>
    <lineage>
        <taxon>Eukaryota</taxon>
        <taxon>Metazoa</taxon>
        <taxon>Ecdysozoa</taxon>
        <taxon>Arthropoda</taxon>
        <taxon>Chelicerata</taxon>
        <taxon>Arachnida</taxon>
        <taxon>Araneae</taxon>
        <taxon>Araneomorphae</taxon>
        <taxon>Entelegynae</taxon>
        <taxon>Araneoidea</taxon>
        <taxon>Nephilidae</taxon>
        <taxon>Trichonephila</taxon>
    </lineage>
</organism>
<dbReference type="EMBL" id="BMAU01021284">
    <property type="protein sequence ID" value="GFY08796.1"/>
    <property type="molecule type" value="Genomic_DNA"/>
</dbReference>